<dbReference type="PANTHER" id="PTHR34817:SF2">
    <property type="entry name" value="NUCLEOTIDYLTRANSFERASE"/>
    <property type="match status" value="1"/>
</dbReference>
<dbReference type="AlphaFoldDB" id="A0A318E2Y3"/>
<protein>
    <recommendedName>
        <fullName evidence="3">Nucleotidyltransferase</fullName>
    </recommendedName>
</protein>
<dbReference type="RefSeq" id="WP_170124117.1">
    <property type="nucleotide sequence ID" value="NZ_CAWNXA010000013.1"/>
</dbReference>
<dbReference type="InterPro" id="IPR018775">
    <property type="entry name" value="RlaP"/>
</dbReference>
<evidence type="ECO:0000313" key="2">
    <source>
        <dbReference type="Proteomes" id="UP000248330"/>
    </source>
</evidence>
<proteinExistence type="predicted"/>
<organism evidence="1 2">
    <name type="scientific">Sinimarinibacterium flocculans</name>
    <dbReference type="NCBI Taxonomy" id="985250"/>
    <lineage>
        <taxon>Bacteria</taxon>
        <taxon>Pseudomonadati</taxon>
        <taxon>Pseudomonadota</taxon>
        <taxon>Gammaproteobacteria</taxon>
        <taxon>Nevskiales</taxon>
        <taxon>Nevskiaceae</taxon>
        <taxon>Sinimarinibacterium</taxon>
    </lineage>
</organism>
<accession>A0A318E2Y3</accession>
<name>A0A318E2Y3_9GAMM</name>
<dbReference type="PANTHER" id="PTHR34817">
    <property type="entry name" value="NUCLEOTIDYLTRANSFERASE"/>
    <property type="match status" value="1"/>
</dbReference>
<evidence type="ECO:0000313" key="1">
    <source>
        <dbReference type="EMBL" id="PXV64305.1"/>
    </source>
</evidence>
<keyword evidence="2" id="KW-1185">Reference proteome</keyword>
<sequence>MPAFLPPVPDPSNALSPAAVSEVRARLKQIATDHDVNVLHAIESGSRAWGFPSPDSDYDARFIYAHDADWYFSVHERRDVIETPIETVGGITFDVNGWDLRKALRLLAKSNPVLIEWLQSPIVYVSAASAKGHFASEMLELAGTFFSPKSAHYHYFHMARKNYREHLSGDSIKLKKYFYVLRPVLACLWVERGQGIPPMSLTQLLDDLLPSGSMRDDILELRERKMRTPEFGSGEPIPTIQRFLTAQIERLASIAQPEASRADPTTLDRFLRRWGSRT</sequence>
<reference evidence="1 2" key="1">
    <citation type="submission" date="2018-04" db="EMBL/GenBank/DDBJ databases">
        <title>Genomic Encyclopedia of Type Strains, Phase IV (KMG-IV): sequencing the most valuable type-strain genomes for metagenomic binning, comparative biology and taxonomic classification.</title>
        <authorList>
            <person name="Goeker M."/>
        </authorList>
    </citation>
    <scope>NUCLEOTIDE SEQUENCE [LARGE SCALE GENOMIC DNA]</scope>
    <source>
        <strain evidence="1 2">DSM 104150</strain>
    </source>
</reference>
<dbReference type="EMBL" id="QICN01000013">
    <property type="protein sequence ID" value="PXV64305.1"/>
    <property type="molecule type" value="Genomic_DNA"/>
</dbReference>
<dbReference type="Proteomes" id="UP000248330">
    <property type="component" value="Unassembled WGS sequence"/>
</dbReference>
<evidence type="ECO:0008006" key="3">
    <source>
        <dbReference type="Google" id="ProtNLM"/>
    </source>
</evidence>
<dbReference type="Pfam" id="PF10127">
    <property type="entry name" value="RlaP"/>
    <property type="match status" value="1"/>
</dbReference>
<comment type="caution">
    <text evidence="1">The sequence shown here is derived from an EMBL/GenBank/DDBJ whole genome shotgun (WGS) entry which is preliminary data.</text>
</comment>
<gene>
    <name evidence="1" type="ORF">C8D93_11399</name>
</gene>